<dbReference type="RefSeq" id="XP_013161867.1">
    <property type="nucleotide sequence ID" value="XM_013306413.1"/>
</dbReference>
<dbReference type="KEGG" id="pxu:106113580"/>
<proteinExistence type="predicted"/>
<organism evidence="2">
    <name type="scientific">Papilio xuthus</name>
    <name type="common">Asian swallowtail butterfly</name>
    <dbReference type="NCBI Taxonomy" id="66420"/>
    <lineage>
        <taxon>Eukaryota</taxon>
        <taxon>Metazoa</taxon>
        <taxon>Ecdysozoa</taxon>
        <taxon>Arthropoda</taxon>
        <taxon>Hexapoda</taxon>
        <taxon>Insecta</taxon>
        <taxon>Pterygota</taxon>
        <taxon>Neoptera</taxon>
        <taxon>Endopterygota</taxon>
        <taxon>Lepidoptera</taxon>
        <taxon>Glossata</taxon>
        <taxon>Ditrysia</taxon>
        <taxon>Papilionoidea</taxon>
        <taxon>Papilionidae</taxon>
        <taxon>Papilioninae</taxon>
        <taxon>Papilio</taxon>
    </lineage>
</organism>
<gene>
    <name evidence="2" type="primary">LOC106113580</name>
</gene>
<feature type="compositionally biased region" description="Basic and acidic residues" evidence="1">
    <location>
        <begin position="1"/>
        <end position="11"/>
    </location>
</feature>
<name>A0AAJ7E414_PAPXU</name>
<dbReference type="AlphaFoldDB" id="A0AAJ7E414"/>
<reference evidence="2" key="1">
    <citation type="submission" date="2025-08" db="UniProtKB">
        <authorList>
            <consortium name="RefSeq"/>
        </authorList>
    </citation>
    <scope>IDENTIFICATION</scope>
</reference>
<feature type="region of interest" description="Disordered" evidence="1">
    <location>
        <begin position="1"/>
        <end position="94"/>
    </location>
</feature>
<evidence type="ECO:0000256" key="1">
    <source>
        <dbReference type="SAM" id="MobiDB-lite"/>
    </source>
</evidence>
<evidence type="ECO:0000313" key="2">
    <source>
        <dbReference type="RefSeq" id="XP_013161867.1"/>
    </source>
</evidence>
<dbReference type="GeneID" id="106113580"/>
<feature type="non-terminal residue" evidence="2">
    <location>
        <position position="155"/>
    </location>
</feature>
<accession>A0AAJ7E414</accession>
<dbReference type="Proteomes" id="UP000694872">
    <property type="component" value="Unplaced"/>
</dbReference>
<feature type="compositionally biased region" description="Low complexity" evidence="1">
    <location>
        <begin position="23"/>
        <end position="35"/>
    </location>
</feature>
<sequence>MRSSAGDERGSEGNSDADAALDPPVSGASVSSSPPNDTKEEKRSRLFRSATSGGNLTPAAAAARKKNSLAAAERPLSAHDLPAQSPTTTEPRRTLVEQVGRVLGEEGPVPECVAVCGPAAALALQALAVPALVLAPPQVPDVRPLLQAIYARAVK</sequence>
<protein>
    <submittedName>
        <fullName evidence="2">Uncharacterized protein LOC106113580</fullName>
    </submittedName>
</protein>